<sequence>MRNINVVVFTILVTLFSLRVEAQSYRDTTNVWRSGFYFSIPVQTLNLTDLNRQLREAGQPEILTAMTGISMGFTNRHRDQNSYGLTQFSLLSTFDDENDPSRDTRLVVGKFSFSGQYDILSNPKWLAYPYLRLGFSMARLRVSTIDTTTTFMSSVRFLGSPDYVQKKYTSGVLLNGELGAGIERQFSFPGTTGFIGISAGYELSTGADWQIADINYLLANSPNFRTNGLVVELRIRLEYNPLTAPEDDKKPKGLYRFFQ</sequence>
<name>A0AA49GQF2_9BACT</name>
<reference evidence="1" key="1">
    <citation type="journal article" date="2023" name="Comput. Struct. Biotechnol. J.">
        <title>Discovery of a novel marine Bacteroidetes with a rich repertoire of carbohydrate-active enzymes.</title>
        <authorList>
            <person name="Chen B."/>
            <person name="Liu G."/>
            <person name="Chen Q."/>
            <person name="Wang H."/>
            <person name="Liu L."/>
            <person name="Tang K."/>
        </authorList>
    </citation>
    <scope>NUCLEOTIDE SEQUENCE</scope>
    <source>
        <strain evidence="1">TK19036</strain>
    </source>
</reference>
<proteinExistence type="predicted"/>
<organism evidence="1">
    <name type="scientific">Roseihalotalea indica</name>
    <dbReference type="NCBI Taxonomy" id="2867963"/>
    <lineage>
        <taxon>Bacteria</taxon>
        <taxon>Pseudomonadati</taxon>
        <taxon>Bacteroidota</taxon>
        <taxon>Cytophagia</taxon>
        <taxon>Cytophagales</taxon>
        <taxon>Catalimonadaceae</taxon>
        <taxon>Roseihalotalea</taxon>
    </lineage>
</organism>
<reference evidence="1" key="2">
    <citation type="journal article" date="2024" name="Antonie Van Leeuwenhoek">
        <title>Roseihalotalea indica gen. nov., sp. nov., a halophilic Bacteroidetes from mesopelagic Southwest Indian Ocean with higher carbohydrate metabolic potential.</title>
        <authorList>
            <person name="Chen B."/>
            <person name="Zhang M."/>
            <person name="Lin D."/>
            <person name="Ye J."/>
            <person name="Tang K."/>
        </authorList>
    </citation>
    <scope>NUCLEOTIDE SEQUENCE</scope>
    <source>
        <strain evidence="1">TK19036</strain>
    </source>
</reference>
<dbReference type="AlphaFoldDB" id="A0AA49GQF2"/>
<dbReference type="EMBL" id="CP120682">
    <property type="protein sequence ID" value="WKN35369.1"/>
    <property type="molecule type" value="Genomic_DNA"/>
</dbReference>
<protein>
    <submittedName>
        <fullName evidence="1">Uncharacterized protein</fullName>
    </submittedName>
</protein>
<evidence type="ECO:0000313" key="1">
    <source>
        <dbReference type="EMBL" id="WKN35369.1"/>
    </source>
</evidence>
<accession>A0AA49GQF2</accession>
<gene>
    <name evidence="1" type="ORF">K4G66_23625</name>
</gene>